<proteinExistence type="predicted"/>
<organism evidence="2 3">
    <name type="scientific">Chitinophaga caeni</name>
    <dbReference type="NCBI Taxonomy" id="2029983"/>
    <lineage>
        <taxon>Bacteria</taxon>
        <taxon>Pseudomonadati</taxon>
        <taxon>Bacteroidota</taxon>
        <taxon>Chitinophagia</taxon>
        <taxon>Chitinophagales</taxon>
        <taxon>Chitinophagaceae</taxon>
        <taxon>Chitinophaga</taxon>
    </lineage>
</organism>
<sequence>MKHPYLLIYMLTLLSLFCAGDIKAQRLNTLDSVSYDQDEEVFIDSVAVDKQGIQHYQDEAVEPDTTTLEGQVRLLWPGGLAYDQNNFGEFQDGQGRYFYNNVRIHTGSPAGLKELKEDSDMDYEKDLRALDPEHKKDAKHFPLTIPILMSFFIVASIVLIVVIVYNSRGTLRRIFKSSKNNTFSAAGVPDAESKVDYRSLADAAMKEAHWAEAVRYLYLYTLQVLASSQKLILHKDKTNRDYVNELSGTELQMPFLALTRQYEITWFGKKNVDEARFSDIRFSFQSFLKSINNTGHEI</sequence>
<gene>
    <name evidence="2" type="ORF">COR50_04035</name>
</gene>
<dbReference type="OrthoDB" id="5491447at2"/>
<evidence type="ECO:0008006" key="4">
    <source>
        <dbReference type="Google" id="ProtNLM"/>
    </source>
</evidence>
<keyword evidence="1" id="KW-0472">Membrane</keyword>
<keyword evidence="1" id="KW-1133">Transmembrane helix</keyword>
<dbReference type="Proteomes" id="UP000220133">
    <property type="component" value="Chromosome"/>
</dbReference>
<dbReference type="KEGG" id="cbae:COR50_04035"/>
<protein>
    <recommendedName>
        <fullName evidence="4">DUF4129 domain-containing protein</fullName>
    </recommendedName>
</protein>
<dbReference type="EMBL" id="CP023777">
    <property type="protein sequence ID" value="ATL46410.1"/>
    <property type="molecule type" value="Genomic_DNA"/>
</dbReference>
<dbReference type="AlphaFoldDB" id="A0A291QR22"/>
<accession>A0A291QR22</accession>
<keyword evidence="1" id="KW-0812">Transmembrane</keyword>
<evidence type="ECO:0000313" key="3">
    <source>
        <dbReference type="Proteomes" id="UP000220133"/>
    </source>
</evidence>
<name>A0A291QR22_9BACT</name>
<keyword evidence="3" id="KW-1185">Reference proteome</keyword>
<evidence type="ECO:0000313" key="2">
    <source>
        <dbReference type="EMBL" id="ATL46410.1"/>
    </source>
</evidence>
<evidence type="ECO:0000256" key="1">
    <source>
        <dbReference type="SAM" id="Phobius"/>
    </source>
</evidence>
<reference evidence="2 3" key="1">
    <citation type="submission" date="2017-10" db="EMBL/GenBank/DDBJ databases">
        <title>Paenichitinophaga pekingensis gen. nov., sp. nov., isolated from activated sludge.</title>
        <authorList>
            <person name="Jin D."/>
            <person name="Kong X."/>
            <person name="Deng Y."/>
            <person name="Bai Z."/>
        </authorList>
    </citation>
    <scope>NUCLEOTIDE SEQUENCE [LARGE SCALE GENOMIC DNA]</scope>
    <source>
        <strain evidence="2 3">13</strain>
    </source>
</reference>
<dbReference type="RefSeq" id="WP_098192798.1">
    <property type="nucleotide sequence ID" value="NZ_CP023777.1"/>
</dbReference>
<feature type="transmembrane region" description="Helical" evidence="1">
    <location>
        <begin position="143"/>
        <end position="165"/>
    </location>
</feature>